<feature type="domain" description="EGF-like" evidence="13">
    <location>
        <begin position="2418"/>
        <end position="2454"/>
    </location>
</feature>
<keyword evidence="8 10" id="KW-1015">Disulfide bond</keyword>
<evidence type="ECO:0000259" key="15">
    <source>
        <dbReference type="PROSITE" id="PS51220"/>
    </source>
</evidence>
<feature type="compositionally biased region" description="Low complexity" evidence="11">
    <location>
        <begin position="1187"/>
        <end position="1197"/>
    </location>
</feature>
<dbReference type="GO" id="GO:0071944">
    <property type="term" value="C:cell periphery"/>
    <property type="evidence" value="ECO:0007669"/>
    <property type="project" value="UniProtKB-ARBA"/>
</dbReference>
<keyword evidence="2 10" id="KW-0245">EGF-like domain</keyword>
<feature type="region of interest" description="Disordered" evidence="11">
    <location>
        <begin position="201"/>
        <end position="220"/>
    </location>
</feature>
<keyword evidence="7 12" id="KW-0472">Membrane</keyword>
<dbReference type="InterPro" id="IPR018097">
    <property type="entry name" value="EGF_Ca-bd_CS"/>
</dbReference>
<dbReference type="PANTHER" id="PTHR13802:SF52">
    <property type="entry name" value="MUCIN-4"/>
    <property type="match status" value="1"/>
</dbReference>
<protein>
    <recommendedName>
        <fullName evidence="19">Mucin-4</fullName>
    </recommendedName>
</protein>
<keyword evidence="6 12" id="KW-1133">Transmembrane helix</keyword>
<evidence type="ECO:0000259" key="16">
    <source>
        <dbReference type="PROSITE" id="PS51233"/>
    </source>
</evidence>
<dbReference type="Pfam" id="PF23263">
    <property type="entry name" value="C8-3_MUC4"/>
    <property type="match status" value="1"/>
</dbReference>
<dbReference type="PROSITE" id="PS50026">
    <property type="entry name" value="EGF_3"/>
    <property type="match status" value="5"/>
</dbReference>
<feature type="domain" description="VWFD" evidence="16">
    <location>
        <begin position="1911"/>
        <end position="2109"/>
    </location>
</feature>
<dbReference type="CDD" id="cd00053">
    <property type="entry name" value="EGF"/>
    <property type="match status" value="1"/>
</dbReference>
<dbReference type="GO" id="GO:0005176">
    <property type="term" value="F:ErbB-2 class receptor binding"/>
    <property type="evidence" value="ECO:0007669"/>
    <property type="project" value="TreeGrafter"/>
</dbReference>
<dbReference type="PROSITE" id="PS51220">
    <property type="entry name" value="NIDO"/>
    <property type="match status" value="1"/>
</dbReference>
<dbReference type="Pfam" id="PF07645">
    <property type="entry name" value="EGF_CA"/>
    <property type="match status" value="2"/>
</dbReference>
<dbReference type="InterPro" id="IPR009030">
    <property type="entry name" value="Growth_fac_rcpt_cys_sf"/>
</dbReference>
<accession>A0AAV7LA44</accession>
<feature type="domain" description="EGF-like" evidence="13">
    <location>
        <begin position="120"/>
        <end position="162"/>
    </location>
</feature>
<feature type="region of interest" description="Disordered" evidence="11">
    <location>
        <begin position="890"/>
        <end position="911"/>
    </location>
</feature>
<dbReference type="InterPro" id="IPR051495">
    <property type="entry name" value="Epithelial_Barrier/Signaling"/>
</dbReference>
<dbReference type="InterPro" id="IPR001881">
    <property type="entry name" value="EGF-like_Ca-bd_dom"/>
</dbReference>
<dbReference type="EMBL" id="JANPWB010000015">
    <property type="protein sequence ID" value="KAJ1087214.1"/>
    <property type="molecule type" value="Genomic_DNA"/>
</dbReference>
<dbReference type="CDD" id="cd00054">
    <property type="entry name" value="EGF_CA"/>
    <property type="match status" value="5"/>
</dbReference>
<dbReference type="PROSITE" id="PS00010">
    <property type="entry name" value="ASX_HYDROXYL"/>
    <property type="match status" value="5"/>
</dbReference>
<organism evidence="17 18">
    <name type="scientific">Pleurodeles waltl</name>
    <name type="common">Iberian ribbed newt</name>
    <dbReference type="NCBI Taxonomy" id="8319"/>
    <lineage>
        <taxon>Eukaryota</taxon>
        <taxon>Metazoa</taxon>
        <taxon>Chordata</taxon>
        <taxon>Craniata</taxon>
        <taxon>Vertebrata</taxon>
        <taxon>Euteleostomi</taxon>
        <taxon>Amphibia</taxon>
        <taxon>Batrachia</taxon>
        <taxon>Caudata</taxon>
        <taxon>Salamandroidea</taxon>
        <taxon>Salamandridae</taxon>
        <taxon>Pleurodelinae</taxon>
        <taxon>Pleurodeles</taxon>
    </lineage>
</organism>
<feature type="transmembrane region" description="Helical" evidence="12">
    <location>
        <begin position="2688"/>
        <end position="2712"/>
    </location>
</feature>
<feature type="region of interest" description="Disordered" evidence="11">
    <location>
        <begin position="528"/>
        <end position="598"/>
    </location>
</feature>
<feature type="region of interest" description="Disordered" evidence="11">
    <location>
        <begin position="1052"/>
        <end position="1136"/>
    </location>
</feature>
<dbReference type="Pfam" id="PF06119">
    <property type="entry name" value="NIDO"/>
    <property type="match status" value="1"/>
</dbReference>
<keyword evidence="4" id="KW-0732">Signal</keyword>
<dbReference type="FunFam" id="2.10.25.10:FF:000005">
    <property type="entry name" value="Fibrillin 2"/>
    <property type="match status" value="1"/>
</dbReference>
<dbReference type="FunFam" id="2.10.25.10:FF:000038">
    <property type="entry name" value="Fibrillin 2"/>
    <property type="match status" value="1"/>
</dbReference>
<dbReference type="PROSITE" id="PS01186">
    <property type="entry name" value="EGF_2"/>
    <property type="match status" value="5"/>
</dbReference>
<evidence type="ECO:0000256" key="10">
    <source>
        <dbReference type="PROSITE-ProRule" id="PRU00076"/>
    </source>
</evidence>
<dbReference type="Gene3D" id="2.10.25.10">
    <property type="entry name" value="Laminin"/>
    <property type="match status" value="5"/>
</dbReference>
<evidence type="ECO:0008006" key="19">
    <source>
        <dbReference type="Google" id="ProtNLM"/>
    </source>
</evidence>
<evidence type="ECO:0000256" key="7">
    <source>
        <dbReference type="ARBA" id="ARBA00023136"/>
    </source>
</evidence>
<dbReference type="Pfam" id="PF12947">
    <property type="entry name" value="EGF_3"/>
    <property type="match status" value="3"/>
</dbReference>
<dbReference type="FunFam" id="2.10.25.10:FF:000506">
    <property type="entry name" value="Adhesion G protein-coupled receptor E1"/>
    <property type="match status" value="2"/>
</dbReference>
<feature type="compositionally biased region" description="Low complexity" evidence="11">
    <location>
        <begin position="376"/>
        <end position="385"/>
    </location>
</feature>
<dbReference type="SMART" id="SM00179">
    <property type="entry name" value="EGF_CA"/>
    <property type="match status" value="5"/>
</dbReference>
<evidence type="ECO:0000256" key="4">
    <source>
        <dbReference type="ARBA" id="ARBA00022729"/>
    </source>
</evidence>
<dbReference type="GO" id="GO:0016020">
    <property type="term" value="C:membrane"/>
    <property type="evidence" value="ECO:0007669"/>
    <property type="project" value="UniProtKB-SubCell"/>
</dbReference>
<dbReference type="SMART" id="SM00539">
    <property type="entry name" value="NIDO"/>
    <property type="match status" value="1"/>
</dbReference>
<dbReference type="InterPro" id="IPR056619">
    <property type="entry name" value="C8-3_MUC4"/>
</dbReference>
<feature type="compositionally biased region" description="Low complexity" evidence="11">
    <location>
        <begin position="1055"/>
        <end position="1101"/>
    </location>
</feature>
<feature type="domain" description="EGF-like" evidence="13">
    <location>
        <begin position="2379"/>
        <end position="2417"/>
    </location>
</feature>
<keyword evidence="5" id="KW-0677">Repeat</keyword>
<dbReference type="SMART" id="SM00216">
    <property type="entry name" value="VWD"/>
    <property type="match status" value="1"/>
</dbReference>
<dbReference type="InterPro" id="IPR001846">
    <property type="entry name" value="VWF_type-D"/>
</dbReference>
<feature type="compositionally biased region" description="Polar residues" evidence="11">
    <location>
        <begin position="556"/>
        <end position="565"/>
    </location>
</feature>
<dbReference type="PROSITE" id="PS00022">
    <property type="entry name" value="EGF_1"/>
    <property type="match status" value="1"/>
</dbReference>
<evidence type="ECO:0000256" key="3">
    <source>
        <dbReference type="ARBA" id="ARBA00022692"/>
    </source>
</evidence>
<feature type="disulfide bond" evidence="10">
    <location>
        <begin position="2484"/>
        <end position="2493"/>
    </location>
</feature>
<comment type="caution">
    <text evidence="17">The sequence shown here is derived from an EMBL/GenBank/DDBJ whole genome shotgun (WGS) entry which is preliminary data.</text>
</comment>
<evidence type="ECO:0000256" key="5">
    <source>
        <dbReference type="ARBA" id="ARBA00022737"/>
    </source>
</evidence>
<evidence type="ECO:0000256" key="12">
    <source>
        <dbReference type="SAM" id="Phobius"/>
    </source>
</evidence>
<evidence type="ECO:0000259" key="13">
    <source>
        <dbReference type="PROSITE" id="PS50026"/>
    </source>
</evidence>
<evidence type="ECO:0000313" key="18">
    <source>
        <dbReference type="Proteomes" id="UP001066276"/>
    </source>
</evidence>
<evidence type="ECO:0000256" key="2">
    <source>
        <dbReference type="ARBA" id="ARBA00022536"/>
    </source>
</evidence>
<feature type="region of interest" description="Disordered" evidence="11">
    <location>
        <begin position="366"/>
        <end position="385"/>
    </location>
</feature>
<dbReference type="PANTHER" id="PTHR13802">
    <property type="entry name" value="MUCIN 4-RELATED"/>
    <property type="match status" value="1"/>
</dbReference>
<keyword evidence="3 12" id="KW-0812">Transmembrane</keyword>
<dbReference type="InterPro" id="IPR000742">
    <property type="entry name" value="EGF"/>
</dbReference>
<dbReference type="InterPro" id="IPR003886">
    <property type="entry name" value="NIDO_dom"/>
</dbReference>
<feature type="domain" description="NIDO" evidence="15">
    <location>
        <begin position="1618"/>
        <end position="1775"/>
    </location>
</feature>
<dbReference type="InterPro" id="IPR005533">
    <property type="entry name" value="AMOP_dom"/>
</dbReference>
<evidence type="ECO:0000313" key="17">
    <source>
        <dbReference type="EMBL" id="KAJ1087214.1"/>
    </source>
</evidence>
<keyword evidence="9" id="KW-0325">Glycoprotein</keyword>
<feature type="compositionally biased region" description="Low complexity" evidence="11">
    <location>
        <begin position="566"/>
        <end position="598"/>
    </location>
</feature>
<gene>
    <name evidence="17" type="ORF">NDU88_000400</name>
</gene>
<feature type="domain" description="EGF-like" evidence="13">
    <location>
        <begin position="2339"/>
        <end position="2378"/>
    </location>
</feature>
<feature type="compositionally biased region" description="Polar residues" evidence="11">
    <location>
        <begin position="528"/>
        <end position="538"/>
    </location>
</feature>
<feature type="domain" description="AMOP" evidence="14">
    <location>
        <begin position="1777"/>
        <end position="1899"/>
    </location>
</feature>
<dbReference type="GO" id="GO:0005509">
    <property type="term" value="F:calcium ion binding"/>
    <property type="evidence" value="ECO:0007669"/>
    <property type="project" value="InterPro"/>
</dbReference>
<dbReference type="Proteomes" id="UP001066276">
    <property type="component" value="Chromosome 11"/>
</dbReference>
<sequence length="2800" mass="293836">MILMNVRKPPLALQLPFVQTARVGTPVTALRASEEMPPSFAQILTSVQIQIPPSVRRILSAIIPSAPTNVTALWGTMEPTAQCELSPSSCQVNEDCQNIRGGFQCPCTAGYSLVNGTCQDIDECLNDTLNTCSKSNGICSNIGGSYHCSCKPGFQGDGVDCTALITTTQVFTDEAIHSGTVSTPLAARTENATQGITTLTTSDTSALSKGSDSSTTVTSAASTSSTQVTKAISTEMSNQSTGAVSTATSSILHPTTTSLSTPTNQTFVASSSSTSTAPSTVVLVTSTKSSEQTDATSKAIVTSAVFRTAAAAITESSRATHTATSALMMTTQVITDETTHSGTVSTPLAARTENATQGITTITTSDTSALSKGSDSSTTVTSAASTSSTQVTKAISTEMSNQSTGAVSTATSSILHPTTSSLSTTTNQTFVATSSSTSAAPSTVVLVTSTKSTEQTNATSEAIVTSTVSRTAAAAITESSRGTHDATRALMITTQVFTDEATHSGTVSTPLAARTENASQGITTITTSDTSALSKGSDSSTTVTSAASTSSTQVTKAISTEMSNQSTEAVSTATSSTLHPTTTSLSTPTNQTFVASSSSTSAAPSTVVLVTSTKSTEQTNATSKAIVTSAVFRTAAAAITESSRATHTATSALMATTQVITDETTHSGTVSTPLAARTENATQGSTTLTTSNTSALFKGSESSTAVTSAASTSSTLVTKAISTEMSNQSTGAVSTATSSTLHPTTSSLFTPTYQSIVPSSTSTSAAPSTVVQVTTAKSTEQTNATSEAIVTSTVPRTSTVSITESSRATHDATRALITTKPVITDETTHSRAVSTHLAAVTENATQATSTIKTTDTSALFKGSVGSTIVTSAASISSAQVTKAISTEMSNQSTDSVSTATNSTLHPTTSSLYTPTYQTIVPSSSSTSAAPSTVVQVTTAKSTEQTNATSEAIVTSTVSRTSTAIITESSRATHTATSALRMTKQVITDETTHSGTVSTSLAARTENATQGITTLTTSNTSALFKGSESSTAVTSAASTSSILVTKAISTEMSNQSTEAESKATSSTLHPTTSPLFTPTYQTIAPSSSSTSAAPSTVRVTSSKSTEQTNATSEAIATSTVSRPAASTITESSRTTHTATSGLITTAQVMMNITTEFKTGSPDQAPGTANATKGITTITRDTSPLFNGTQASTTATRATSTSSAQVTSVKATNPTTGLDIITEAVLTPLTIATSTKNNETTGALTVVTPTTPDSVIGTSGTQATNESKNTTNTTLSQLIKSTSTSPFSEFPTVGTEATSRSPSSVNITKMATNTLKTGATASTFTSAAQTVTKSVSVFNTTQLSATPTTFVSTGVNILPPPTTEATTTYQKPITNAIAGASQYKTSMATPNTVSTNSTTNNVTSEMAVSKAMQTAANVTLTTMTNLSSGTSVNRISSTTKKMASTTTISSTSNNVNFQTEGVNGTTTTTVKFSYATPTILTINPPVNTTSITVSNAFTVKTTEQTVSSSAVVAKSTVSATTTTKATTTSRTTQNGTGAVQLYTYGLIASDTEFVQRTTNFNSRLFKPDIGFPFGKQLYTSLYFTDNGQIIFPRSDNDVFSYVNPPPDGFTESNRVPMVAVFWDNADFSNNVGSTFYQEYDTLNSATNTLVQDVEAKIQKYMKTSYTAKWTLKVTWDNAPALPAKDKDAKTNTYQAVLTTDGTTSYILMLFKDGGMNWDVASLSKTNVLVGYSSGQGDRFFKNDDLTKLGPAEKYRPSNIVGHNTDLRGLWIYKLDSNSASVNYRLKCLEWYNTQKAPTSWNSNLLACPCSLQQGRLDLRFRRTRAGLSTTVEMLRSTLPNHYGSGVRCSYTQRGLLTAGYQEQVWMFSRYSSADDAELQPFDWCCNKLGNPSFCNRYMEKRPRIGCTGYVPLFPAWMFGDPHITTLDAHGYTFNGLGDFTLLNATDTDSSFMLQGRTTQTGTALATNFNAFASQYSSGSKKIQVEWFLQNDTLQVALNKKIVNFLYSEDMEANIYNDTGIFLVKGSNSITATFDGLLVVSVSQSLGILSAVSSLPTQYINRTSGLLGVWNSNTADDFLMPNGTTIAINSSDLDIYNYGMTWQVSGTSLFSFAVPTTVQSKSTFTPLFLGDLKKANASGYGAASSVCGGNIECIYDTLSTGNSAIGAETQRLATTFGEANSTLNTYPPVITGTASVTTYKGERVQVMYRASGAGVKFTPYTSPDLNFTENGTLIWIPSSMAPVTLQIVASSPSNLSALLEPFFVLCGCALKDQCDNNVTEQVNGSSLYVSACICKNNYSGAYCDVPPDPCLQGCFTGVTCTTSTGCSLCPTGLTGDGVNCADADECSKVDSCALNANCINTVGSYSCTCKPGFAGNGTFCADIDECSKKPCHPSATCTNTAGSYMCACNAGFSGNGTYCADVDECLNNRCHQDATCTNTFGSYMCKCNAGFQGDGKSCCPSLCLPYYCRNGGTCTVSPSDCGQTCTCAPGYQGPTCDSASESFVPVAIRDLPKRTVHLGLESPSSFNSSDADAKVRDLVANLTMKITFNKNSNYSRKSPSSNNQMNLTSEFNYTGVLREIDFLNQQLVPELVGMEVRTRSVTPNIFLTYVVSGNFTNKDVLLTYFGCSGFTNSVYTLNPSTFMCESKCKGYCRNNAACNLTQEGPFCTCVPFSIYTTSGPTCDIIAMNLNAFFGILFGALAFLLLLVSSIVLTVYCCRNRQTEVDDESFVQTDFYNRHYNKILLGFRKLQETGVPSASNAKDAPTLVNWKPHLENVDTSIKTKIARPQLLSESLSTDSGNSGQ</sequence>
<evidence type="ECO:0000259" key="14">
    <source>
        <dbReference type="PROSITE" id="PS50856"/>
    </source>
</evidence>
<dbReference type="PROSITE" id="PS50856">
    <property type="entry name" value="AMOP"/>
    <property type="match status" value="1"/>
</dbReference>
<evidence type="ECO:0000256" key="11">
    <source>
        <dbReference type="SAM" id="MobiDB-lite"/>
    </source>
</evidence>
<evidence type="ECO:0000256" key="1">
    <source>
        <dbReference type="ARBA" id="ARBA00004370"/>
    </source>
</evidence>
<dbReference type="SMART" id="SM00181">
    <property type="entry name" value="EGF"/>
    <property type="match status" value="9"/>
</dbReference>
<feature type="disulfide bond" evidence="10">
    <location>
        <begin position="2465"/>
        <end position="2482"/>
    </location>
</feature>
<dbReference type="InterPro" id="IPR000152">
    <property type="entry name" value="EGF-type_Asp/Asn_hydroxyl_site"/>
</dbReference>
<proteinExistence type="predicted"/>
<dbReference type="Pfam" id="PF00094">
    <property type="entry name" value="VWD"/>
    <property type="match status" value="1"/>
</dbReference>
<dbReference type="PROSITE" id="PS01187">
    <property type="entry name" value="EGF_CA"/>
    <property type="match status" value="3"/>
</dbReference>
<name>A0AAV7LA44_PLEWA</name>
<evidence type="ECO:0000256" key="8">
    <source>
        <dbReference type="ARBA" id="ARBA00023157"/>
    </source>
</evidence>
<reference evidence="17" key="1">
    <citation type="journal article" date="2022" name="bioRxiv">
        <title>Sequencing and chromosome-scale assembly of the giantPleurodeles waltlgenome.</title>
        <authorList>
            <person name="Brown T."/>
            <person name="Elewa A."/>
            <person name="Iarovenko S."/>
            <person name="Subramanian E."/>
            <person name="Araus A.J."/>
            <person name="Petzold A."/>
            <person name="Susuki M."/>
            <person name="Suzuki K.-i.T."/>
            <person name="Hayashi T."/>
            <person name="Toyoda A."/>
            <person name="Oliveira C."/>
            <person name="Osipova E."/>
            <person name="Leigh N.D."/>
            <person name="Simon A."/>
            <person name="Yun M.H."/>
        </authorList>
    </citation>
    <scope>NUCLEOTIDE SEQUENCE</scope>
    <source>
        <strain evidence="17">20211129_DDA</strain>
        <tissue evidence="17">Liver</tissue>
    </source>
</reference>
<feature type="region of interest" description="Disordered" evidence="11">
    <location>
        <begin position="1178"/>
        <end position="1197"/>
    </location>
</feature>
<dbReference type="SMART" id="SM00723">
    <property type="entry name" value="AMOP"/>
    <property type="match status" value="1"/>
</dbReference>
<dbReference type="InterPro" id="IPR049883">
    <property type="entry name" value="NOTCH1_EGF-like"/>
</dbReference>
<dbReference type="SUPFAM" id="SSF57184">
    <property type="entry name" value="Growth factor receptor domain"/>
    <property type="match status" value="1"/>
</dbReference>
<keyword evidence="18" id="KW-1185">Reference proteome</keyword>
<feature type="compositionally biased region" description="Low complexity" evidence="11">
    <location>
        <begin position="539"/>
        <end position="555"/>
    </location>
</feature>
<dbReference type="PROSITE" id="PS51233">
    <property type="entry name" value="VWFD"/>
    <property type="match status" value="1"/>
</dbReference>
<dbReference type="InterPro" id="IPR024731">
    <property type="entry name" value="NELL2-like_EGF"/>
</dbReference>
<feature type="compositionally biased region" description="Polar residues" evidence="11">
    <location>
        <begin position="1102"/>
        <end position="1136"/>
    </location>
</feature>
<feature type="domain" description="EGF-like" evidence="13">
    <location>
        <begin position="2457"/>
        <end position="2494"/>
    </location>
</feature>
<dbReference type="GO" id="GO:0007160">
    <property type="term" value="P:cell-matrix adhesion"/>
    <property type="evidence" value="ECO:0007669"/>
    <property type="project" value="InterPro"/>
</dbReference>
<evidence type="ECO:0000256" key="9">
    <source>
        <dbReference type="ARBA" id="ARBA00023180"/>
    </source>
</evidence>
<evidence type="ECO:0000256" key="6">
    <source>
        <dbReference type="ARBA" id="ARBA00022989"/>
    </source>
</evidence>
<comment type="subcellular location">
    <subcellularLocation>
        <location evidence="1">Membrane</location>
    </subcellularLocation>
</comment>
<comment type="caution">
    <text evidence="10">Lacks conserved residue(s) required for the propagation of feature annotation.</text>
</comment>
<dbReference type="SUPFAM" id="SSF57196">
    <property type="entry name" value="EGF/Laminin"/>
    <property type="match status" value="3"/>
</dbReference>